<dbReference type="Pfam" id="PF00005">
    <property type="entry name" value="ABC_tran"/>
    <property type="match status" value="1"/>
</dbReference>
<dbReference type="PROSITE" id="PS00211">
    <property type="entry name" value="ABC_TRANSPORTER_1"/>
    <property type="match status" value="1"/>
</dbReference>
<dbReference type="InterPro" id="IPR003439">
    <property type="entry name" value="ABC_transporter-like_ATP-bd"/>
</dbReference>
<keyword evidence="4" id="KW-1278">Translocase</keyword>
<evidence type="ECO:0000256" key="3">
    <source>
        <dbReference type="ARBA" id="ARBA00022840"/>
    </source>
</evidence>
<sequence>MTAALSLHDATVRRGETPVLRGASLTVQPGQVVGVVGPNGAGKTTLLRAALGLAKLDSGRAELGGRDVAGLDEATRAALAGYLPQERRVGWNLPAWRIASLGAALKSPALAQAVAMDALGRVGLAGLAERGVLDLSGGERARVLLARLLATAAPLLVADEPAAGLDPDAQLLSLELFGEEAARGAAVVLTLHDLGLAARACDRLVVVGSGRVVSEGAPRDALTPTVLREVFGLEGALEETSAGLTLAARRYRP</sequence>
<gene>
    <name evidence="7" type="ORF">JKL49_10100</name>
</gene>
<evidence type="ECO:0000313" key="7">
    <source>
        <dbReference type="EMBL" id="MBR7619739.1"/>
    </source>
</evidence>
<comment type="function">
    <text evidence="5">Part of the ABC transporter complex HmuTUV involved in hemin import. Responsible for energy coupling to the transport system.</text>
</comment>
<dbReference type="RefSeq" id="WP_215340078.1">
    <property type="nucleotide sequence ID" value="NZ_JAGSGD010000001.1"/>
</dbReference>
<dbReference type="PANTHER" id="PTHR42794:SF1">
    <property type="entry name" value="HEMIN IMPORT ATP-BINDING PROTEIN HMUV"/>
    <property type="match status" value="1"/>
</dbReference>
<dbReference type="PROSITE" id="PS50893">
    <property type="entry name" value="ABC_TRANSPORTER_2"/>
    <property type="match status" value="1"/>
</dbReference>
<proteinExistence type="predicted"/>
<dbReference type="EMBL" id="JAGSGD010000001">
    <property type="protein sequence ID" value="MBR7619739.1"/>
    <property type="molecule type" value="Genomic_DNA"/>
</dbReference>
<keyword evidence="8" id="KW-1185">Reference proteome</keyword>
<dbReference type="PANTHER" id="PTHR42794">
    <property type="entry name" value="HEMIN IMPORT ATP-BINDING PROTEIN HMUV"/>
    <property type="match status" value="1"/>
</dbReference>
<dbReference type="InterPro" id="IPR003593">
    <property type="entry name" value="AAA+_ATPase"/>
</dbReference>
<organism evidence="7 8">
    <name type="scientific">Phenylobacterium glaciei</name>
    <dbReference type="NCBI Taxonomy" id="2803784"/>
    <lineage>
        <taxon>Bacteria</taxon>
        <taxon>Pseudomonadati</taxon>
        <taxon>Pseudomonadota</taxon>
        <taxon>Alphaproteobacteria</taxon>
        <taxon>Caulobacterales</taxon>
        <taxon>Caulobacteraceae</taxon>
        <taxon>Phenylobacterium</taxon>
    </lineage>
</organism>
<dbReference type="Gene3D" id="3.40.50.300">
    <property type="entry name" value="P-loop containing nucleotide triphosphate hydrolases"/>
    <property type="match status" value="1"/>
</dbReference>
<evidence type="ECO:0000259" key="6">
    <source>
        <dbReference type="PROSITE" id="PS50893"/>
    </source>
</evidence>
<accession>A0A941D1K7</accession>
<dbReference type="GO" id="GO:0005524">
    <property type="term" value="F:ATP binding"/>
    <property type="evidence" value="ECO:0007669"/>
    <property type="project" value="UniProtKB-KW"/>
</dbReference>
<evidence type="ECO:0000256" key="4">
    <source>
        <dbReference type="ARBA" id="ARBA00022967"/>
    </source>
</evidence>
<evidence type="ECO:0000256" key="1">
    <source>
        <dbReference type="ARBA" id="ARBA00022448"/>
    </source>
</evidence>
<feature type="domain" description="ABC transporter" evidence="6">
    <location>
        <begin position="5"/>
        <end position="234"/>
    </location>
</feature>
<dbReference type="SUPFAM" id="SSF52540">
    <property type="entry name" value="P-loop containing nucleoside triphosphate hydrolases"/>
    <property type="match status" value="1"/>
</dbReference>
<keyword evidence="1" id="KW-0813">Transport</keyword>
<keyword evidence="2" id="KW-0547">Nucleotide-binding</keyword>
<dbReference type="AlphaFoldDB" id="A0A941D1K7"/>
<dbReference type="SMART" id="SM00382">
    <property type="entry name" value="AAA"/>
    <property type="match status" value="1"/>
</dbReference>
<evidence type="ECO:0000256" key="5">
    <source>
        <dbReference type="ARBA" id="ARBA00037066"/>
    </source>
</evidence>
<dbReference type="GO" id="GO:0016887">
    <property type="term" value="F:ATP hydrolysis activity"/>
    <property type="evidence" value="ECO:0007669"/>
    <property type="project" value="InterPro"/>
</dbReference>
<reference evidence="7" key="1">
    <citation type="submission" date="2021-04" db="EMBL/GenBank/DDBJ databases">
        <title>Draft genome assembly of strain Phenylobacterium sp. 20VBR1 using MiniION and Illumina platforms.</title>
        <authorList>
            <person name="Thomas F.A."/>
            <person name="Krishnan K.P."/>
            <person name="Sinha R.K."/>
        </authorList>
    </citation>
    <scope>NUCLEOTIDE SEQUENCE</scope>
    <source>
        <strain evidence="7">20VBR1</strain>
    </source>
</reference>
<dbReference type="InterPro" id="IPR017871">
    <property type="entry name" value="ABC_transporter-like_CS"/>
</dbReference>
<comment type="caution">
    <text evidence="7">The sequence shown here is derived from an EMBL/GenBank/DDBJ whole genome shotgun (WGS) entry which is preliminary data.</text>
</comment>
<evidence type="ECO:0000256" key="2">
    <source>
        <dbReference type="ARBA" id="ARBA00022741"/>
    </source>
</evidence>
<dbReference type="Proteomes" id="UP000622580">
    <property type="component" value="Unassembled WGS sequence"/>
</dbReference>
<name>A0A941D1K7_9CAUL</name>
<evidence type="ECO:0000313" key="8">
    <source>
        <dbReference type="Proteomes" id="UP000622580"/>
    </source>
</evidence>
<protein>
    <submittedName>
        <fullName evidence="7">ABC transporter ATP-binding protein</fullName>
    </submittedName>
</protein>
<keyword evidence="3 7" id="KW-0067">ATP-binding</keyword>
<dbReference type="InterPro" id="IPR027417">
    <property type="entry name" value="P-loop_NTPase"/>
</dbReference>